<sequence length="206" mass="23956">MELFSFRNHFKCFKILVEKEIGLPITCLRTDRGGEFNSAEFNDFCKQNGVRRQLTTTYTPQQNGVAKRKNSTIMNLVRATLIEKKVPKIFWPESVRWTIHVLNRSPTLAVKDITPEEAWSGEKPLVDYFRVFGCVGYVHIPDARRTKLEDKSVSCVLFKVSDESKGYKMFDPVTKRIIVSHDVIFKEDRMWDWNASSGREQLTELD</sequence>
<dbReference type="InterPro" id="IPR039537">
    <property type="entry name" value="Retrotran_Ty1/copia-like"/>
</dbReference>
<dbReference type="InterPro" id="IPR036397">
    <property type="entry name" value="RNaseH_sf"/>
</dbReference>
<dbReference type="Proteomes" id="UP000011115">
    <property type="component" value="Unassembled WGS sequence"/>
</dbReference>
<protein>
    <recommendedName>
        <fullName evidence="1">Integrase catalytic domain-containing protein</fullName>
    </recommendedName>
</protein>
<dbReference type="Pfam" id="PF25597">
    <property type="entry name" value="SH3_retrovirus"/>
    <property type="match status" value="1"/>
</dbReference>
<dbReference type="InterPro" id="IPR001584">
    <property type="entry name" value="Integrase_cat-core"/>
</dbReference>
<name>M1AR77_SOLTU</name>
<dbReference type="SUPFAM" id="SSF53098">
    <property type="entry name" value="Ribonuclease H-like"/>
    <property type="match status" value="1"/>
</dbReference>
<dbReference type="PANTHER" id="PTHR42648">
    <property type="entry name" value="TRANSPOSASE, PUTATIVE-RELATED"/>
    <property type="match status" value="1"/>
</dbReference>
<dbReference type="PANTHER" id="PTHR42648:SF18">
    <property type="entry name" value="RETROTRANSPOSON, UNCLASSIFIED-LIKE PROTEIN"/>
    <property type="match status" value="1"/>
</dbReference>
<dbReference type="PaxDb" id="4113-PGSC0003DMT400028488"/>
<dbReference type="InterPro" id="IPR012337">
    <property type="entry name" value="RNaseH-like_sf"/>
</dbReference>
<dbReference type="OMA" id="ICHEYTI"/>
<reference evidence="3" key="1">
    <citation type="journal article" date="2011" name="Nature">
        <title>Genome sequence and analysis of the tuber crop potato.</title>
        <authorList>
            <consortium name="The Potato Genome Sequencing Consortium"/>
        </authorList>
    </citation>
    <scope>NUCLEOTIDE SEQUENCE [LARGE SCALE GENOMIC DNA]</scope>
    <source>
        <strain evidence="3">cv. DM1-3 516 R44</strain>
    </source>
</reference>
<dbReference type="HOGENOM" id="CLU_001650_20_4_1"/>
<dbReference type="PROSITE" id="PS50994">
    <property type="entry name" value="INTEGRASE"/>
    <property type="match status" value="1"/>
</dbReference>
<dbReference type="AlphaFoldDB" id="M1AR77"/>
<dbReference type="eggNOG" id="KOG0017">
    <property type="taxonomic scope" value="Eukaryota"/>
</dbReference>
<evidence type="ECO:0000313" key="3">
    <source>
        <dbReference type="Proteomes" id="UP000011115"/>
    </source>
</evidence>
<dbReference type="GO" id="GO:0015074">
    <property type="term" value="P:DNA integration"/>
    <property type="evidence" value="ECO:0007669"/>
    <property type="project" value="InterPro"/>
</dbReference>
<accession>M1AR77</accession>
<dbReference type="InParanoid" id="M1AR77"/>
<dbReference type="STRING" id="4113.M1AR77"/>
<dbReference type="GO" id="GO:0003676">
    <property type="term" value="F:nucleic acid binding"/>
    <property type="evidence" value="ECO:0007669"/>
    <property type="project" value="InterPro"/>
</dbReference>
<keyword evidence="3" id="KW-1185">Reference proteome</keyword>
<dbReference type="InterPro" id="IPR057670">
    <property type="entry name" value="SH3_retrovirus"/>
</dbReference>
<evidence type="ECO:0000259" key="1">
    <source>
        <dbReference type="PROSITE" id="PS50994"/>
    </source>
</evidence>
<dbReference type="EnsemblPlants" id="PGSC0003DMT400028488">
    <property type="protein sequence ID" value="PGSC0003DMT400028488"/>
    <property type="gene ID" value="PGSC0003DMG400010967"/>
</dbReference>
<reference evidence="2" key="2">
    <citation type="submission" date="2015-06" db="UniProtKB">
        <authorList>
            <consortium name="EnsemblPlants"/>
        </authorList>
    </citation>
    <scope>IDENTIFICATION</scope>
    <source>
        <strain evidence="2">DM1-3 516 R44</strain>
    </source>
</reference>
<dbReference type="Gramene" id="PGSC0003DMT400028488">
    <property type="protein sequence ID" value="PGSC0003DMT400028488"/>
    <property type="gene ID" value="PGSC0003DMG400010967"/>
</dbReference>
<evidence type="ECO:0000313" key="2">
    <source>
        <dbReference type="EnsemblPlants" id="PGSC0003DMT400028488"/>
    </source>
</evidence>
<feature type="domain" description="Integrase catalytic" evidence="1">
    <location>
        <begin position="1"/>
        <end position="123"/>
    </location>
</feature>
<organism evidence="2 3">
    <name type="scientific">Solanum tuberosum</name>
    <name type="common">Potato</name>
    <dbReference type="NCBI Taxonomy" id="4113"/>
    <lineage>
        <taxon>Eukaryota</taxon>
        <taxon>Viridiplantae</taxon>
        <taxon>Streptophyta</taxon>
        <taxon>Embryophyta</taxon>
        <taxon>Tracheophyta</taxon>
        <taxon>Spermatophyta</taxon>
        <taxon>Magnoliopsida</taxon>
        <taxon>eudicotyledons</taxon>
        <taxon>Gunneridae</taxon>
        <taxon>Pentapetalae</taxon>
        <taxon>asterids</taxon>
        <taxon>lamiids</taxon>
        <taxon>Solanales</taxon>
        <taxon>Solanaceae</taxon>
        <taxon>Solanoideae</taxon>
        <taxon>Solaneae</taxon>
        <taxon>Solanum</taxon>
    </lineage>
</organism>
<proteinExistence type="predicted"/>
<dbReference type="Gene3D" id="3.30.420.10">
    <property type="entry name" value="Ribonuclease H-like superfamily/Ribonuclease H"/>
    <property type="match status" value="1"/>
</dbReference>